<feature type="compositionally biased region" description="Pro residues" evidence="1">
    <location>
        <begin position="515"/>
        <end position="535"/>
    </location>
</feature>
<dbReference type="EMBL" id="MU865312">
    <property type="protein sequence ID" value="KAK4229085.1"/>
    <property type="molecule type" value="Genomic_DNA"/>
</dbReference>
<name>A0AAN7H4U3_9PEZI</name>
<dbReference type="PANTHER" id="PTHR38422">
    <property type="entry name" value="SOMETHING ABOUT SILENCING PROTEIN 4"/>
    <property type="match status" value="1"/>
</dbReference>
<evidence type="ECO:0000313" key="3">
    <source>
        <dbReference type="EMBL" id="KAK4229085.1"/>
    </source>
</evidence>
<feature type="compositionally biased region" description="Basic and acidic residues" evidence="1">
    <location>
        <begin position="398"/>
        <end position="432"/>
    </location>
</feature>
<gene>
    <name evidence="3" type="ORF">QBC38DRAFT_360502</name>
</gene>
<reference evidence="3" key="2">
    <citation type="submission" date="2023-05" db="EMBL/GenBank/DDBJ databases">
        <authorList>
            <consortium name="Lawrence Berkeley National Laboratory"/>
            <person name="Steindorff A."/>
            <person name="Hensen N."/>
            <person name="Bonometti L."/>
            <person name="Westerberg I."/>
            <person name="Brannstrom I.O."/>
            <person name="Guillou S."/>
            <person name="Cros-Aarteil S."/>
            <person name="Calhoun S."/>
            <person name="Haridas S."/>
            <person name="Kuo A."/>
            <person name="Mondo S."/>
            <person name="Pangilinan J."/>
            <person name="Riley R."/>
            <person name="Labutti K."/>
            <person name="Andreopoulos B."/>
            <person name="Lipzen A."/>
            <person name="Chen C."/>
            <person name="Yanf M."/>
            <person name="Daum C."/>
            <person name="Ng V."/>
            <person name="Clum A."/>
            <person name="Ohm R."/>
            <person name="Martin F."/>
            <person name="Silar P."/>
            <person name="Natvig D."/>
            <person name="Lalanne C."/>
            <person name="Gautier V."/>
            <person name="Ament-Velasquez S.L."/>
            <person name="Kruys A."/>
            <person name="Hutchinson M.I."/>
            <person name="Powell A.J."/>
            <person name="Barry K."/>
            <person name="Miller A.N."/>
            <person name="Grigoriev I.V."/>
            <person name="Debuchy R."/>
            <person name="Gladieux P."/>
            <person name="Thoren M.H."/>
            <person name="Johannesson H."/>
        </authorList>
    </citation>
    <scope>NUCLEOTIDE SEQUENCE</scope>
    <source>
        <strain evidence="3">CBS 990.96</strain>
    </source>
</reference>
<keyword evidence="4" id="KW-1185">Reference proteome</keyword>
<sequence length="607" mass="68567">MAMTTSMTRSTRRAEGLHAHPHKISNGHRLIANNANQQQQQQRQFAAAVISGSSPPRGKRQLEDDNHDSDRLVHKKPRFTTGIAVEIPARPSYQSRIATRESADAKPSHPPKAYKPTILVHPPPVAPPPATRAPLNKSLPHPPAESQKQKPALTKHQEKVVNGLKHELGRLQPNAADTAEQQGGRKLRSQEATRFKSELSAYFPEYDEVIGNEPKEDHLLTVDTPIVITSDPAPTTNTTEGSSRPLPHPQLRPHQLHHAQPKKPYPVRGYGDALFTQLSESERIDFHFLNKIKTLRDDDDDPLPDSVYVAAHKKAERTERSIRNSEKGRAQHERDQIIRLLDGLQGHDWLRVMGVSGITETRKKQFEPAREYFISGCKLILDKFRRWAAEEKRRKQEKERAAAEAEKRAEREVATSEEQDNKTDSSEGKEIANSDDDEEAEDDEDDEKDDEDEDQDDEDEDESGETDEETDVEEEDPPDYSDVEASIAKQLRVEAMAAAVKKPQPAAASRRGKAAPPPPQPPPRPLSPAPPPPPPPKRELTSFFAKPYQREAALSKNRRKGRNVLAWGQPIPESEEKEFELPGWVKDMDENLLKARARKRRREKRVR</sequence>
<dbReference type="GO" id="GO:0004402">
    <property type="term" value="F:histone acetyltransferase activity"/>
    <property type="evidence" value="ECO:0007669"/>
    <property type="project" value="TreeGrafter"/>
</dbReference>
<feature type="compositionally biased region" description="Basic and acidic residues" evidence="1">
    <location>
        <begin position="98"/>
        <end position="107"/>
    </location>
</feature>
<dbReference type="AlphaFoldDB" id="A0AAN7H4U3"/>
<feature type="domain" description="Something about silencing protein 4" evidence="2">
    <location>
        <begin position="301"/>
        <end position="396"/>
    </location>
</feature>
<feature type="compositionally biased region" description="Basic and acidic residues" evidence="1">
    <location>
        <begin position="155"/>
        <end position="169"/>
    </location>
</feature>
<feature type="compositionally biased region" description="Low complexity" evidence="1">
    <location>
        <begin position="34"/>
        <end position="48"/>
    </location>
</feature>
<proteinExistence type="predicted"/>
<feature type="region of interest" description="Disordered" evidence="1">
    <location>
        <begin position="398"/>
        <end position="541"/>
    </location>
</feature>
<comment type="caution">
    <text evidence="3">The sequence shown here is derived from an EMBL/GenBank/DDBJ whole genome shotgun (WGS) entry which is preliminary data.</text>
</comment>
<feature type="compositionally biased region" description="Pro residues" evidence="1">
    <location>
        <begin position="121"/>
        <end position="131"/>
    </location>
</feature>
<evidence type="ECO:0000259" key="2">
    <source>
        <dbReference type="Pfam" id="PF15460"/>
    </source>
</evidence>
<organism evidence="3 4">
    <name type="scientific">Podospora fimiseda</name>
    <dbReference type="NCBI Taxonomy" id="252190"/>
    <lineage>
        <taxon>Eukaryota</taxon>
        <taxon>Fungi</taxon>
        <taxon>Dikarya</taxon>
        <taxon>Ascomycota</taxon>
        <taxon>Pezizomycotina</taxon>
        <taxon>Sordariomycetes</taxon>
        <taxon>Sordariomycetidae</taxon>
        <taxon>Sordariales</taxon>
        <taxon>Podosporaceae</taxon>
        <taxon>Podospora</taxon>
    </lineage>
</organism>
<protein>
    <submittedName>
        <fullName evidence="3">Something about silencing, SAS, complex subunit 4-domain-containing protein</fullName>
    </submittedName>
</protein>
<dbReference type="PANTHER" id="PTHR38422:SF1">
    <property type="entry name" value="SOMETHING ABOUT SILENCING PROTEIN 4"/>
    <property type="match status" value="1"/>
</dbReference>
<feature type="compositionally biased region" description="Basic and acidic residues" evidence="1">
    <location>
        <begin position="60"/>
        <end position="72"/>
    </location>
</feature>
<feature type="compositionally biased region" description="Polar residues" evidence="1">
    <location>
        <begin position="232"/>
        <end position="242"/>
    </location>
</feature>
<feature type="compositionally biased region" description="Low complexity" evidence="1">
    <location>
        <begin position="495"/>
        <end position="508"/>
    </location>
</feature>
<dbReference type="GO" id="GO:0033255">
    <property type="term" value="C:SAS acetyltransferase complex"/>
    <property type="evidence" value="ECO:0007669"/>
    <property type="project" value="InterPro"/>
</dbReference>
<feature type="region of interest" description="Disordered" evidence="1">
    <location>
        <begin position="228"/>
        <end position="248"/>
    </location>
</feature>
<dbReference type="Proteomes" id="UP001301958">
    <property type="component" value="Unassembled WGS sequence"/>
</dbReference>
<dbReference type="InterPro" id="IPR038988">
    <property type="entry name" value="Sas4"/>
</dbReference>
<evidence type="ECO:0000256" key="1">
    <source>
        <dbReference type="SAM" id="MobiDB-lite"/>
    </source>
</evidence>
<feature type="region of interest" description="Disordered" evidence="1">
    <location>
        <begin position="34"/>
        <end position="193"/>
    </location>
</feature>
<reference evidence="3" key="1">
    <citation type="journal article" date="2023" name="Mol. Phylogenet. Evol.">
        <title>Genome-scale phylogeny and comparative genomics of the fungal order Sordariales.</title>
        <authorList>
            <person name="Hensen N."/>
            <person name="Bonometti L."/>
            <person name="Westerberg I."/>
            <person name="Brannstrom I.O."/>
            <person name="Guillou S."/>
            <person name="Cros-Aarteil S."/>
            <person name="Calhoun S."/>
            <person name="Haridas S."/>
            <person name="Kuo A."/>
            <person name="Mondo S."/>
            <person name="Pangilinan J."/>
            <person name="Riley R."/>
            <person name="LaButti K."/>
            <person name="Andreopoulos B."/>
            <person name="Lipzen A."/>
            <person name="Chen C."/>
            <person name="Yan M."/>
            <person name="Daum C."/>
            <person name="Ng V."/>
            <person name="Clum A."/>
            <person name="Steindorff A."/>
            <person name="Ohm R.A."/>
            <person name="Martin F."/>
            <person name="Silar P."/>
            <person name="Natvig D.O."/>
            <person name="Lalanne C."/>
            <person name="Gautier V."/>
            <person name="Ament-Velasquez S.L."/>
            <person name="Kruys A."/>
            <person name="Hutchinson M.I."/>
            <person name="Powell A.J."/>
            <person name="Barry K."/>
            <person name="Miller A.N."/>
            <person name="Grigoriev I.V."/>
            <person name="Debuchy R."/>
            <person name="Gladieux P."/>
            <person name="Hiltunen Thoren M."/>
            <person name="Johannesson H."/>
        </authorList>
    </citation>
    <scope>NUCLEOTIDE SEQUENCE</scope>
    <source>
        <strain evidence="3">CBS 990.96</strain>
    </source>
</reference>
<evidence type="ECO:0000313" key="4">
    <source>
        <dbReference type="Proteomes" id="UP001301958"/>
    </source>
</evidence>
<feature type="compositionally biased region" description="Acidic residues" evidence="1">
    <location>
        <begin position="433"/>
        <end position="482"/>
    </location>
</feature>
<dbReference type="InterPro" id="IPR029184">
    <property type="entry name" value="Sas4_dom"/>
</dbReference>
<feature type="region of interest" description="Disordered" evidence="1">
    <location>
        <begin position="1"/>
        <end position="21"/>
    </location>
</feature>
<dbReference type="Pfam" id="PF15460">
    <property type="entry name" value="SAS4"/>
    <property type="match status" value="1"/>
</dbReference>
<accession>A0AAN7H4U3</accession>